<dbReference type="PANTHER" id="PTHR32261:SF2">
    <property type="entry name" value="CALCIUM HOMEOSTASIS MODULATOR PROTEIN 1"/>
    <property type="match status" value="1"/>
</dbReference>
<keyword evidence="5 9" id="KW-1133">Transmembrane helix</keyword>
<evidence type="ECO:0000256" key="9">
    <source>
        <dbReference type="SAM" id="Phobius"/>
    </source>
</evidence>
<dbReference type="EMBL" id="JAWDJR010000001">
    <property type="protein sequence ID" value="KAK9981410.1"/>
    <property type="molecule type" value="Genomic_DNA"/>
</dbReference>
<dbReference type="AlphaFoldDB" id="A0AAW2B616"/>
<dbReference type="Proteomes" id="UP001479290">
    <property type="component" value="Unassembled WGS sequence"/>
</dbReference>
<comment type="similarity">
    <text evidence="2">Belongs to the CALHM family.</text>
</comment>
<evidence type="ECO:0000313" key="11">
    <source>
        <dbReference type="Proteomes" id="UP001479290"/>
    </source>
</evidence>
<feature type="transmembrane region" description="Helical" evidence="9">
    <location>
        <begin position="21"/>
        <end position="37"/>
    </location>
</feature>
<name>A0AAW2B616_CULAL</name>
<keyword evidence="8" id="KW-0407">Ion channel</keyword>
<evidence type="ECO:0000256" key="6">
    <source>
        <dbReference type="ARBA" id="ARBA00023065"/>
    </source>
</evidence>
<comment type="caution">
    <text evidence="10">The sequence shown here is derived from an EMBL/GenBank/DDBJ whole genome shotgun (WGS) entry which is preliminary data.</text>
</comment>
<dbReference type="InterPro" id="IPR029569">
    <property type="entry name" value="CALHM"/>
</dbReference>
<sequence length="416" mass="47105">MDKFRMMAQILQSNQESFMNGICSIMALASAQLYTSFEFNCPCIPEYNYSYGISMLVIPPIWFFLLGFVLNNNVSMLAEEWKRPMGQRRKDPTVMRYMCVSISQRSLIAPAVWISVTLMDGKSFLCAYSMDLDMSEFGKNVSGYGLSQEELLRTLAKIPCKHIYDGQHILSRDAASRYICCISQAFGWLFLLIITIVAFLIRAIRPCFTQAAFLKTKYWSHYVDTERKMFDETCTEHAKSFAKVCIKQYFESISGEIQSFHDHSCGDDSDDDDDKPETEEDKLLGIRRQDTMNKVLWDWHMCKPALSLRKCEDVSAGQNGDCSMNANNNQDGHVCDKTDLSVGQKGFKSGYVNAGLDIGQRDLGRGYDNASCSVDQNGFTRRESKASTSQNEFMNGGVPSSCIAQKKAWAVYYSKV</sequence>
<evidence type="ECO:0000256" key="4">
    <source>
        <dbReference type="ARBA" id="ARBA00022692"/>
    </source>
</evidence>
<feature type="transmembrane region" description="Helical" evidence="9">
    <location>
        <begin position="49"/>
        <end position="70"/>
    </location>
</feature>
<reference evidence="10 11" key="1">
    <citation type="submission" date="2024-05" db="EMBL/GenBank/DDBJ databases">
        <title>A high-quality chromosomal-level genome assembly of Topmouth culter (Culter alburnus).</title>
        <authorList>
            <person name="Zhao H."/>
        </authorList>
    </citation>
    <scope>NUCLEOTIDE SEQUENCE [LARGE SCALE GENOMIC DNA]</scope>
    <source>
        <strain evidence="10">CATC2023</strain>
        <tissue evidence="10">Muscle</tissue>
    </source>
</reference>
<evidence type="ECO:0000256" key="5">
    <source>
        <dbReference type="ARBA" id="ARBA00022989"/>
    </source>
</evidence>
<evidence type="ECO:0008006" key="12">
    <source>
        <dbReference type="Google" id="ProtNLM"/>
    </source>
</evidence>
<evidence type="ECO:0000256" key="2">
    <source>
        <dbReference type="ARBA" id="ARBA00008497"/>
    </source>
</evidence>
<dbReference type="GO" id="GO:0005261">
    <property type="term" value="F:monoatomic cation channel activity"/>
    <property type="evidence" value="ECO:0007669"/>
    <property type="project" value="TreeGrafter"/>
</dbReference>
<proteinExistence type="inferred from homology"/>
<feature type="transmembrane region" description="Helical" evidence="9">
    <location>
        <begin position="178"/>
        <end position="201"/>
    </location>
</feature>
<dbReference type="Pfam" id="PF14798">
    <property type="entry name" value="Ca_hom_mod"/>
    <property type="match status" value="1"/>
</dbReference>
<evidence type="ECO:0000313" key="10">
    <source>
        <dbReference type="EMBL" id="KAK9981410.1"/>
    </source>
</evidence>
<dbReference type="GO" id="GO:0005886">
    <property type="term" value="C:plasma membrane"/>
    <property type="evidence" value="ECO:0007669"/>
    <property type="project" value="TreeGrafter"/>
</dbReference>
<keyword evidence="6" id="KW-0406">Ion transport</keyword>
<comment type="subcellular location">
    <subcellularLocation>
        <location evidence="1">Membrane</location>
        <topology evidence="1">Multi-pass membrane protein</topology>
    </subcellularLocation>
</comment>
<organism evidence="10 11">
    <name type="scientific">Culter alburnus</name>
    <name type="common">Topmouth culter</name>
    <dbReference type="NCBI Taxonomy" id="194366"/>
    <lineage>
        <taxon>Eukaryota</taxon>
        <taxon>Metazoa</taxon>
        <taxon>Chordata</taxon>
        <taxon>Craniata</taxon>
        <taxon>Vertebrata</taxon>
        <taxon>Euteleostomi</taxon>
        <taxon>Actinopterygii</taxon>
        <taxon>Neopterygii</taxon>
        <taxon>Teleostei</taxon>
        <taxon>Ostariophysi</taxon>
        <taxon>Cypriniformes</taxon>
        <taxon>Xenocyprididae</taxon>
        <taxon>Xenocypridinae</taxon>
        <taxon>Culter</taxon>
    </lineage>
</organism>
<keyword evidence="4 9" id="KW-0812">Transmembrane</keyword>
<evidence type="ECO:0000256" key="8">
    <source>
        <dbReference type="ARBA" id="ARBA00023303"/>
    </source>
</evidence>
<dbReference type="PANTHER" id="PTHR32261">
    <property type="entry name" value="CALCIUM HOMEOSTASIS MODULATOR PROTEIN"/>
    <property type="match status" value="1"/>
</dbReference>
<evidence type="ECO:0000256" key="1">
    <source>
        <dbReference type="ARBA" id="ARBA00004141"/>
    </source>
</evidence>
<keyword evidence="7 9" id="KW-0472">Membrane</keyword>
<keyword evidence="11" id="KW-1185">Reference proteome</keyword>
<evidence type="ECO:0000256" key="7">
    <source>
        <dbReference type="ARBA" id="ARBA00023136"/>
    </source>
</evidence>
<evidence type="ECO:0000256" key="3">
    <source>
        <dbReference type="ARBA" id="ARBA00022448"/>
    </source>
</evidence>
<dbReference type="GO" id="GO:1904669">
    <property type="term" value="P:ATP export"/>
    <property type="evidence" value="ECO:0007669"/>
    <property type="project" value="UniProtKB-ARBA"/>
</dbReference>
<keyword evidence="3" id="KW-0813">Transport</keyword>
<accession>A0AAW2B616</accession>
<gene>
    <name evidence="10" type="ORF">ABG768_000943</name>
</gene>
<protein>
    <recommendedName>
        <fullName evidence="12">Calcium homeostasis modulator 1</fullName>
    </recommendedName>
</protein>